<feature type="compositionally biased region" description="Low complexity" evidence="1">
    <location>
        <begin position="70"/>
        <end position="79"/>
    </location>
</feature>
<dbReference type="Proteomes" id="UP000050535">
    <property type="component" value="Unassembled WGS sequence"/>
</dbReference>
<gene>
    <name evidence="2" type="ORF">SY89_01197</name>
</gene>
<comment type="caution">
    <text evidence="2">The sequence shown here is derived from an EMBL/GenBank/DDBJ whole genome shotgun (WGS) entry which is preliminary data.</text>
</comment>
<accession>A0A0P7I194</accession>
<protein>
    <submittedName>
        <fullName evidence="2">Uncharacterized protein</fullName>
    </submittedName>
</protein>
<sequence>MQRSHVVLAALVVVVALAGVAGAFITGFGPAPGGDSGSADTSTPYEDTVVVESTDAGGTGGEDGGGEDGGNSSSTTTESQPPFSFVIENITECGQTCRDVNATIVNQQDTAATGVEVHSEIYTDGDMIWEGTTDVGRLAAGESFTDSKRVELSYSEAYKVQQNDGEILVKTYVRTDSGTYVFKDTRNVN</sequence>
<dbReference type="RefSeq" id="WP_054583437.1">
    <property type="nucleotide sequence ID" value="NZ_LGUC01000001.1"/>
</dbReference>
<keyword evidence="3" id="KW-1185">Reference proteome</keyword>
<feature type="compositionally biased region" description="Gly residues" evidence="1">
    <location>
        <begin position="57"/>
        <end position="69"/>
    </location>
</feature>
<evidence type="ECO:0000313" key="3">
    <source>
        <dbReference type="Proteomes" id="UP000050535"/>
    </source>
</evidence>
<name>A0A0P7I194_9EURY</name>
<proteinExistence type="predicted"/>
<feature type="region of interest" description="Disordered" evidence="1">
    <location>
        <begin position="53"/>
        <end position="80"/>
    </location>
</feature>
<reference evidence="3" key="1">
    <citation type="submission" date="2013-11" db="EMBL/GenBank/DDBJ databases">
        <authorList>
            <person name="Hoang H.T."/>
            <person name="Killian M.L."/>
            <person name="Madson D.M."/>
            <person name="Arruda P.H.E."/>
            <person name="Sun D."/>
            <person name="Schwartz K.J."/>
            <person name="Yoon K."/>
        </authorList>
    </citation>
    <scope>NUCLEOTIDE SEQUENCE [LARGE SCALE GENOMIC DNA]</scope>
    <source>
        <strain evidence="3">CDK2</strain>
    </source>
</reference>
<dbReference type="OrthoDB" id="205469at2157"/>
<dbReference type="EMBL" id="LGUC01000001">
    <property type="protein sequence ID" value="KPN30463.1"/>
    <property type="molecule type" value="Genomic_DNA"/>
</dbReference>
<evidence type="ECO:0000313" key="2">
    <source>
        <dbReference type="EMBL" id="KPN30463.1"/>
    </source>
</evidence>
<evidence type="ECO:0000256" key="1">
    <source>
        <dbReference type="SAM" id="MobiDB-lite"/>
    </source>
</evidence>
<organism evidence="2 3">
    <name type="scientific">Halolamina pelagica</name>
    <dbReference type="NCBI Taxonomy" id="699431"/>
    <lineage>
        <taxon>Archaea</taxon>
        <taxon>Methanobacteriati</taxon>
        <taxon>Methanobacteriota</taxon>
        <taxon>Stenosarchaea group</taxon>
        <taxon>Halobacteria</taxon>
        <taxon>Halobacteriales</taxon>
        <taxon>Haloferacaceae</taxon>
    </lineage>
</organism>
<dbReference type="AlphaFoldDB" id="A0A0P7I194"/>